<comment type="caution">
    <text evidence="3">The sequence shown here is derived from an EMBL/GenBank/DDBJ whole genome shotgun (WGS) entry which is preliminary data.</text>
</comment>
<dbReference type="InterPro" id="IPR041110">
    <property type="entry name" value="PBECR2"/>
</dbReference>
<feature type="domain" description="Phage-Barnase-EndoU-ColicinE5/D-RelE like nuclease 2" evidence="2">
    <location>
        <begin position="119"/>
        <end position="254"/>
    </location>
</feature>
<dbReference type="RefSeq" id="WP_377760251.1">
    <property type="nucleotide sequence ID" value="NZ_JBHRXY010000003.1"/>
</dbReference>
<organism evidence="3 4">
    <name type="scientific">Paracoccus angustae</name>
    <dbReference type="NCBI Taxonomy" id="1671480"/>
    <lineage>
        <taxon>Bacteria</taxon>
        <taxon>Pseudomonadati</taxon>
        <taxon>Pseudomonadota</taxon>
        <taxon>Alphaproteobacteria</taxon>
        <taxon>Rhodobacterales</taxon>
        <taxon>Paracoccaceae</taxon>
        <taxon>Paracoccus</taxon>
    </lineage>
</organism>
<dbReference type="Pfam" id="PF18810">
    <property type="entry name" value="PBECR2"/>
    <property type="match status" value="1"/>
</dbReference>
<name>A0ABV7U1V5_9RHOB</name>
<evidence type="ECO:0000313" key="3">
    <source>
        <dbReference type="EMBL" id="MFC3629002.1"/>
    </source>
</evidence>
<feature type="region of interest" description="Disordered" evidence="1">
    <location>
        <begin position="1"/>
        <end position="26"/>
    </location>
</feature>
<accession>A0ABV7U1V5</accession>
<keyword evidence="4" id="KW-1185">Reference proteome</keyword>
<evidence type="ECO:0000256" key="1">
    <source>
        <dbReference type="SAM" id="MobiDB-lite"/>
    </source>
</evidence>
<evidence type="ECO:0000313" key="4">
    <source>
        <dbReference type="Proteomes" id="UP001595539"/>
    </source>
</evidence>
<sequence length="256" mass="28427">MCSCGVHSLSRGDLRRMGKTGPDPAPAIVRKPHTHEATGVTVQLPEGTGYGWDHMPGDLWERGLVPSALIEEGGGLIQEGRHAVVIDQPSPLADLVASARLFTAQPLAEDLAPEDYVRAFLEPFGADIGRAVLWEDPAGMRVPISDQFFRDRLGTWKIGKRGRGRFTPLMAETLMDPDEIWLGVAAKPDPVRPDMQELLVDRRYVRVDPALGILSVMEIGRKWWEPVTMFVPDREGRPNLSALNARRGGKLIWKRK</sequence>
<protein>
    <submittedName>
        <fullName evidence="3">PBECR2 nuclease fold domain-containing protein</fullName>
    </submittedName>
</protein>
<reference evidence="4" key="1">
    <citation type="journal article" date="2019" name="Int. J. Syst. Evol. Microbiol.">
        <title>The Global Catalogue of Microorganisms (GCM) 10K type strain sequencing project: providing services to taxonomists for standard genome sequencing and annotation.</title>
        <authorList>
            <consortium name="The Broad Institute Genomics Platform"/>
            <consortium name="The Broad Institute Genome Sequencing Center for Infectious Disease"/>
            <person name="Wu L."/>
            <person name="Ma J."/>
        </authorList>
    </citation>
    <scope>NUCLEOTIDE SEQUENCE [LARGE SCALE GENOMIC DNA]</scope>
    <source>
        <strain evidence="4">KCTC 42473</strain>
    </source>
</reference>
<proteinExistence type="predicted"/>
<dbReference type="Proteomes" id="UP001595539">
    <property type="component" value="Unassembled WGS sequence"/>
</dbReference>
<evidence type="ECO:0000259" key="2">
    <source>
        <dbReference type="Pfam" id="PF18810"/>
    </source>
</evidence>
<dbReference type="EMBL" id="JBHRXY010000003">
    <property type="protein sequence ID" value="MFC3629002.1"/>
    <property type="molecule type" value="Genomic_DNA"/>
</dbReference>
<gene>
    <name evidence="3" type="ORF">ACFOM8_06030</name>
</gene>